<dbReference type="InterPro" id="IPR036570">
    <property type="entry name" value="HORMA_dom_sf"/>
</dbReference>
<keyword evidence="6" id="KW-0862">Zinc</keyword>
<dbReference type="AlphaFoldDB" id="A0A1B9GJC2"/>
<dbReference type="InterPro" id="IPR019786">
    <property type="entry name" value="Zinc_finger_PHD-type_CS"/>
</dbReference>
<feature type="compositionally biased region" description="Low complexity" evidence="10">
    <location>
        <begin position="15"/>
        <end position="54"/>
    </location>
</feature>
<feature type="compositionally biased region" description="Basic residues" evidence="10">
    <location>
        <begin position="642"/>
        <end position="654"/>
    </location>
</feature>
<dbReference type="GO" id="GO:0051598">
    <property type="term" value="P:meiotic recombination checkpoint signaling"/>
    <property type="evidence" value="ECO:0007669"/>
    <property type="project" value="TreeGrafter"/>
</dbReference>
<evidence type="ECO:0000313" key="13">
    <source>
        <dbReference type="EMBL" id="OCF31194.1"/>
    </source>
</evidence>
<evidence type="ECO:0000256" key="7">
    <source>
        <dbReference type="ARBA" id="ARBA00023242"/>
    </source>
</evidence>
<dbReference type="Proteomes" id="UP000092666">
    <property type="component" value="Unassembled WGS sequence"/>
</dbReference>
<sequence length="998" mass="109534">MAPGKQKFRPPKPVQRPAAVAQQQSSSLQATAQAHKTHTQTQNHTQSQNRNQTQSPRQDLRIVNKQESLRVIRTTLEASLGTICYLRNLLPDGAFTAAQIASSRPPPGKAPHELYQLSPEEAEEWNARCEEDRELTQSQSQALPGSQRKSKSAGNTFTYKKMEHGVDAQSDKILNLLSGVMEGVNKGYVQSMAFVVGLDKDQPSDIVESYTFNFFYHPSGAPGLTMSHTNGIAPSSQLEESFTKNETLGAPMTHLDVRRAVKDYTKQLIKVCFELEDLPPQRWVDLKVYFNASAPKDYVLPGFADSSSETLMMGTHSVEDTPTVYHLGPVQTGHHGVSVTALTVADHLPASTKAPVDGYESQAERMSRIDDNLFIQEKSMAERNVVWDADRPAHDRLVYESDAIDVYQLIDPDRAAAPNAPAGLRQPIGQRARDGVIAPIAAKRKAGEEPIRGFKSFKRAATQRDGRRNIPEESLQLSQTVPQTLTASTQAGGSLALRGHDGSIPNESHTLSLAETVVGSQASVSAARSPTLDGIAEEDGVLAEDDGNFSMDAMAMNDHSKKSDLSGNFASATNRNRSPQDRDLSPPQNSFHAQKNISGRSPSEQSLINNLAGVNLSRQTVTTPNATAKPSKTAVNSASKASKPKAQPKPKPKSRSMAINDKGGAKANSAVVKKLSVRAKPKTKSRNNIRFAQGDIVNCYCGSKQDEGPMLQCDGCKTWYHAHCVGYFEANSKMRNSKFFCLTCEIRKDRRNKWTEEEIQEDLEKMKTLSVKRWVMGFMKEAGEITNDRIQRLQEALQSTSSEILSVLEIIEEEGFLESSEMTGNGDMGSYKRWVTTADQMQKFMQYFQPGSGVEIDQLRFRKFQLTPRKQPTKRTNKPTTPALSTSSKRKQTKGAASKSNGHQQEASIRTQGAEGLGVSPHAVETRNGSLSPGIDGPGEYGLPPLRSARANALIEVHDYWTEGPINISEVHPSSQPQLHSLSPSQSGSQRMAIDDED</sequence>
<dbReference type="Gene3D" id="3.30.900.10">
    <property type="entry name" value="HORMA domain"/>
    <property type="match status" value="1"/>
</dbReference>
<feature type="domain" description="PHD-type" evidence="11">
    <location>
        <begin position="696"/>
        <end position="747"/>
    </location>
</feature>
<feature type="compositionally biased region" description="Polar residues" evidence="10">
    <location>
        <begin position="565"/>
        <end position="577"/>
    </location>
</feature>
<evidence type="ECO:0000256" key="2">
    <source>
        <dbReference type="ARBA" id="ARBA00004286"/>
    </source>
</evidence>
<comment type="subcellular location">
    <subcellularLocation>
        <location evidence="2">Chromosome</location>
    </subcellularLocation>
    <subcellularLocation>
        <location evidence="1">Nucleus</location>
    </subcellularLocation>
</comment>
<dbReference type="CDD" id="cd15489">
    <property type="entry name" value="PHD_SF"/>
    <property type="match status" value="1"/>
</dbReference>
<dbReference type="OrthoDB" id="1928087at2759"/>
<dbReference type="Gene3D" id="3.30.40.10">
    <property type="entry name" value="Zinc/RING finger domain, C3HC4 (zinc finger)"/>
    <property type="match status" value="1"/>
</dbReference>
<feature type="region of interest" description="Disordered" evidence="10">
    <location>
        <begin position="620"/>
        <end position="669"/>
    </location>
</feature>
<dbReference type="InterPro" id="IPR013083">
    <property type="entry name" value="Znf_RING/FYVE/PHD"/>
</dbReference>
<feature type="region of interest" description="Disordered" evidence="10">
    <location>
        <begin position="864"/>
        <end position="943"/>
    </location>
</feature>
<dbReference type="GO" id="GO:0008270">
    <property type="term" value="F:zinc ion binding"/>
    <property type="evidence" value="ECO:0007669"/>
    <property type="project" value="UniProtKB-KW"/>
</dbReference>
<dbReference type="PROSITE" id="PS01359">
    <property type="entry name" value="ZF_PHD_1"/>
    <property type="match status" value="1"/>
</dbReference>
<feature type="region of interest" description="Disordered" evidence="10">
    <location>
        <begin position="559"/>
        <end position="604"/>
    </location>
</feature>
<accession>A0A1B9GJC2</accession>
<evidence type="ECO:0000256" key="8">
    <source>
        <dbReference type="ARBA" id="ARBA00023254"/>
    </source>
</evidence>
<dbReference type="InterPro" id="IPR011011">
    <property type="entry name" value="Znf_FYVE_PHD"/>
</dbReference>
<feature type="compositionally biased region" description="Polar residues" evidence="10">
    <location>
        <begin position="586"/>
        <end position="604"/>
    </location>
</feature>
<evidence type="ECO:0000256" key="5">
    <source>
        <dbReference type="ARBA" id="ARBA00022771"/>
    </source>
</evidence>
<feature type="compositionally biased region" description="Polar residues" evidence="10">
    <location>
        <begin position="878"/>
        <end position="887"/>
    </location>
</feature>
<evidence type="ECO:0000256" key="3">
    <source>
        <dbReference type="ARBA" id="ARBA00022454"/>
    </source>
</evidence>
<reference evidence="14" key="2">
    <citation type="submission" date="2013-12" db="EMBL/GenBank/DDBJ databases">
        <title>Evolution of pathogenesis and genome organization in the Tremellales.</title>
        <authorList>
            <person name="Cuomo C."/>
            <person name="Litvintseva A."/>
            <person name="Heitman J."/>
            <person name="Chen Y."/>
            <person name="Sun S."/>
            <person name="Springer D."/>
            <person name="Dromer F."/>
            <person name="Young S."/>
            <person name="Zeng Q."/>
            <person name="Chapman S."/>
            <person name="Gujja S."/>
            <person name="Saif S."/>
            <person name="Birren B."/>
        </authorList>
    </citation>
    <scope>NUCLEOTIDE SEQUENCE [LARGE SCALE GENOMIC DNA]</scope>
    <source>
        <strain evidence="14">BCC8398</strain>
    </source>
</reference>
<feature type="region of interest" description="Disordered" evidence="10">
    <location>
        <begin position="1"/>
        <end position="62"/>
    </location>
</feature>
<evidence type="ECO:0000256" key="10">
    <source>
        <dbReference type="SAM" id="MobiDB-lite"/>
    </source>
</evidence>
<feature type="domain" description="HORMA" evidence="12">
    <location>
        <begin position="66"/>
        <end position="341"/>
    </location>
</feature>
<dbReference type="Pfam" id="PF00628">
    <property type="entry name" value="PHD"/>
    <property type="match status" value="1"/>
</dbReference>
<evidence type="ECO:0008006" key="15">
    <source>
        <dbReference type="Google" id="ProtNLM"/>
    </source>
</evidence>
<dbReference type="GO" id="GO:0005634">
    <property type="term" value="C:nucleus"/>
    <property type="evidence" value="ECO:0007669"/>
    <property type="project" value="UniProtKB-SubCell"/>
</dbReference>
<gene>
    <name evidence="13" type="ORF">I316_07162</name>
</gene>
<evidence type="ECO:0000256" key="4">
    <source>
        <dbReference type="ARBA" id="ARBA00022723"/>
    </source>
</evidence>
<reference evidence="13 14" key="1">
    <citation type="submission" date="2013-07" db="EMBL/GenBank/DDBJ databases">
        <title>The Genome Sequence of Cryptococcus heveanensis BCC8398.</title>
        <authorList>
            <consortium name="The Broad Institute Genome Sequencing Platform"/>
            <person name="Cuomo C."/>
            <person name="Litvintseva A."/>
            <person name="Chen Y."/>
            <person name="Heitman J."/>
            <person name="Sun S."/>
            <person name="Springer D."/>
            <person name="Dromer F."/>
            <person name="Young S.K."/>
            <person name="Zeng Q."/>
            <person name="Gargeya S."/>
            <person name="Fitzgerald M."/>
            <person name="Abouelleil A."/>
            <person name="Alvarado L."/>
            <person name="Berlin A.M."/>
            <person name="Chapman S.B."/>
            <person name="Dewar J."/>
            <person name="Goldberg J."/>
            <person name="Griggs A."/>
            <person name="Gujja S."/>
            <person name="Hansen M."/>
            <person name="Howarth C."/>
            <person name="Imamovic A."/>
            <person name="Larimer J."/>
            <person name="McCowan C."/>
            <person name="Murphy C."/>
            <person name="Pearson M."/>
            <person name="Priest M."/>
            <person name="Roberts A."/>
            <person name="Saif S."/>
            <person name="Shea T."/>
            <person name="Sykes S."/>
            <person name="Wortman J."/>
            <person name="Nusbaum C."/>
            <person name="Birren B."/>
        </authorList>
    </citation>
    <scope>NUCLEOTIDE SEQUENCE [LARGE SCALE GENOMIC DNA]</scope>
    <source>
        <strain evidence="13 14">BCC8398</strain>
    </source>
</reference>
<dbReference type="SUPFAM" id="SSF56019">
    <property type="entry name" value="The spindle assembly checkpoint protein mad2"/>
    <property type="match status" value="1"/>
</dbReference>
<feature type="compositionally biased region" description="Basic residues" evidence="10">
    <location>
        <begin position="1"/>
        <end position="10"/>
    </location>
</feature>
<evidence type="ECO:0000256" key="6">
    <source>
        <dbReference type="ARBA" id="ARBA00022833"/>
    </source>
</evidence>
<dbReference type="InterPro" id="IPR003511">
    <property type="entry name" value="HORMA_dom"/>
</dbReference>
<protein>
    <recommendedName>
        <fullName evidence="15">HORMA domain-containing protein</fullName>
    </recommendedName>
</protein>
<dbReference type="GO" id="GO:0007130">
    <property type="term" value="P:synaptonemal complex assembly"/>
    <property type="evidence" value="ECO:0007669"/>
    <property type="project" value="TreeGrafter"/>
</dbReference>
<feature type="region of interest" description="Disordered" evidence="10">
    <location>
        <begin position="130"/>
        <end position="153"/>
    </location>
</feature>
<evidence type="ECO:0000256" key="1">
    <source>
        <dbReference type="ARBA" id="ARBA00004123"/>
    </source>
</evidence>
<keyword evidence="8" id="KW-0469">Meiosis</keyword>
<name>A0A1B9GJC2_9TREE</name>
<dbReference type="EMBL" id="KV700137">
    <property type="protein sequence ID" value="OCF31194.1"/>
    <property type="molecule type" value="Genomic_DNA"/>
</dbReference>
<dbReference type="PROSITE" id="PS50815">
    <property type="entry name" value="HORMA"/>
    <property type="match status" value="1"/>
</dbReference>
<dbReference type="InterPro" id="IPR019787">
    <property type="entry name" value="Znf_PHD-finger"/>
</dbReference>
<dbReference type="STRING" id="1296120.A0A1B9GJC2"/>
<dbReference type="PANTHER" id="PTHR48225:SF7">
    <property type="entry name" value="MEIOSIS-SPECIFIC PROTEIN HOP1"/>
    <property type="match status" value="1"/>
</dbReference>
<keyword evidence="4" id="KW-0479">Metal-binding</keyword>
<feature type="compositionally biased region" description="Polar residues" evidence="10">
    <location>
        <begin position="620"/>
        <end position="636"/>
    </location>
</feature>
<organism evidence="13 14">
    <name type="scientific">Kwoniella heveanensis BCC8398</name>
    <dbReference type="NCBI Taxonomy" id="1296120"/>
    <lineage>
        <taxon>Eukaryota</taxon>
        <taxon>Fungi</taxon>
        <taxon>Dikarya</taxon>
        <taxon>Basidiomycota</taxon>
        <taxon>Agaricomycotina</taxon>
        <taxon>Tremellomycetes</taxon>
        <taxon>Tremellales</taxon>
        <taxon>Cryptococcaceae</taxon>
        <taxon>Kwoniella</taxon>
    </lineage>
</organism>
<dbReference type="PROSITE" id="PS50016">
    <property type="entry name" value="ZF_PHD_2"/>
    <property type="match status" value="1"/>
</dbReference>
<dbReference type="Pfam" id="PF02301">
    <property type="entry name" value="HORMA"/>
    <property type="match status" value="1"/>
</dbReference>
<feature type="compositionally biased region" description="Polar residues" evidence="10">
    <location>
        <begin position="898"/>
        <end position="911"/>
    </location>
</feature>
<keyword evidence="7" id="KW-0539">Nucleus</keyword>
<dbReference type="SUPFAM" id="SSF57903">
    <property type="entry name" value="FYVE/PHD zinc finger"/>
    <property type="match status" value="1"/>
</dbReference>
<keyword evidence="5 9" id="KW-0863">Zinc-finger</keyword>
<evidence type="ECO:0000259" key="11">
    <source>
        <dbReference type="PROSITE" id="PS50016"/>
    </source>
</evidence>
<evidence type="ECO:0000313" key="14">
    <source>
        <dbReference type="Proteomes" id="UP000092666"/>
    </source>
</evidence>
<keyword evidence="3" id="KW-0158">Chromosome</keyword>
<dbReference type="PANTHER" id="PTHR48225">
    <property type="entry name" value="HORMA DOMAIN-CONTAINING PROTEIN 1"/>
    <property type="match status" value="1"/>
</dbReference>
<dbReference type="GO" id="GO:0005694">
    <property type="term" value="C:chromosome"/>
    <property type="evidence" value="ECO:0007669"/>
    <property type="project" value="UniProtKB-SubCell"/>
</dbReference>
<keyword evidence="14" id="KW-1185">Reference proteome</keyword>
<dbReference type="InterPro" id="IPR051294">
    <property type="entry name" value="HORMA_MeioticProgression"/>
</dbReference>
<dbReference type="InterPro" id="IPR001965">
    <property type="entry name" value="Znf_PHD"/>
</dbReference>
<feature type="compositionally biased region" description="Low complexity" evidence="10">
    <location>
        <begin position="972"/>
        <end position="990"/>
    </location>
</feature>
<proteinExistence type="predicted"/>
<feature type="region of interest" description="Disordered" evidence="10">
    <location>
        <begin position="967"/>
        <end position="998"/>
    </location>
</feature>
<evidence type="ECO:0000256" key="9">
    <source>
        <dbReference type="PROSITE-ProRule" id="PRU00146"/>
    </source>
</evidence>
<evidence type="ECO:0000259" key="12">
    <source>
        <dbReference type="PROSITE" id="PS50815"/>
    </source>
</evidence>
<dbReference type="SMART" id="SM00249">
    <property type="entry name" value="PHD"/>
    <property type="match status" value="1"/>
</dbReference>